<organism evidence="2">
    <name type="scientific">marine metagenome</name>
    <dbReference type="NCBI Taxonomy" id="408172"/>
    <lineage>
        <taxon>unclassified sequences</taxon>
        <taxon>metagenomes</taxon>
        <taxon>ecological metagenomes</taxon>
    </lineage>
</organism>
<dbReference type="AlphaFoldDB" id="A0A381ZUX0"/>
<keyword evidence="1" id="KW-0812">Transmembrane</keyword>
<feature type="transmembrane region" description="Helical" evidence="1">
    <location>
        <begin position="12"/>
        <end position="31"/>
    </location>
</feature>
<protein>
    <submittedName>
        <fullName evidence="2">Uncharacterized protein</fullName>
    </submittedName>
</protein>
<feature type="non-terminal residue" evidence="2">
    <location>
        <position position="34"/>
    </location>
</feature>
<keyword evidence="1" id="KW-1133">Transmembrane helix</keyword>
<proteinExistence type="predicted"/>
<reference evidence="2" key="1">
    <citation type="submission" date="2018-05" db="EMBL/GenBank/DDBJ databases">
        <authorList>
            <person name="Lanie J.A."/>
            <person name="Ng W.-L."/>
            <person name="Kazmierczak K.M."/>
            <person name="Andrzejewski T.M."/>
            <person name="Davidsen T.M."/>
            <person name="Wayne K.J."/>
            <person name="Tettelin H."/>
            <person name="Glass J.I."/>
            <person name="Rusch D."/>
            <person name="Podicherti R."/>
            <person name="Tsui H.-C.T."/>
            <person name="Winkler M.E."/>
        </authorList>
    </citation>
    <scope>NUCLEOTIDE SEQUENCE</scope>
</reference>
<keyword evidence="1" id="KW-0472">Membrane</keyword>
<name>A0A381ZUX0_9ZZZZ</name>
<dbReference type="EMBL" id="UINC01022772">
    <property type="protein sequence ID" value="SVA93085.1"/>
    <property type="molecule type" value="Genomic_DNA"/>
</dbReference>
<gene>
    <name evidence="2" type="ORF">METZ01_LOCUS145939</name>
</gene>
<evidence type="ECO:0000313" key="2">
    <source>
        <dbReference type="EMBL" id="SVA93085.1"/>
    </source>
</evidence>
<evidence type="ECO:0000256" key="1">
    <source>
        <dbReference type="SAM" id="Phobius"/>
    </source>
</evidence>
<sequence length="34" mass="3779">MRVKIFKTFSGVEYSWLAFVSSALSILGTVLDRG</sequence>
<accession>A0A381ZUX0</accession>